<gene>
    <name evidence="3" type="ORF">CMQ_1039</name>
</gene>
<evidence type="ECO:0000259" key="2">
    <source>
        <dbReference type="PROSITE" id="PS51082"/>
    </source>
</evidence>
<feature type="compositionally biased region" description="Pro residues" evidence="1">
    <location>
        <begin position="123"/>
        <end position="169"/>
    </location>
</feature>
<feature type="compositionally biased region" description="Pro residues" evidence="1">
    <location>
        <begin position="214"/>
        <end position="229"/>
    </location>
</feature>
<reference evidence="3 4" key="1">
    <citation type="journal article" date="2011" name="Proc. Natl. Acad. Sci. U.S.A.">
        <title>Genome and transcriptome analyses of the mountain pine beetle-fungal symbiont Grosmannia clavigera, a lodgepole pine pathogen.</title>
        <authorList>
            <person name="DiGuistini S."/>
            <person name="Wang Y."/>
            <person name="Liao N.Y."/>
            <person name="Taylor G."/>
            <person name="Tanguay P."/>
            <person name="Feau N."/>
            <person name="Henrissat B."/>
            <person name="Chan S.K."/>
            <person name="Hesse-Orce U."/>
            <person name="Alamouti S.M."/>
            <person name="Tsui C.K.M."/>
            <person name="Docking R.T."/>
            <person name="Levasseur A."/>
            <person name="Haridas S."/>
            <person name="Robertson G."/>
            <person name="Birol I."/>
            <person name="Holt R.A."/>
            <person name="Marra M.A."/>
            <person name="Hamelin R.C."/>
            <person name="Hirst M."/>
            <person name="Jones S.J.M."/>
            <person name="Bohlmann J."/>
            <person name="Breuil C."/>
        </authorList>
    </citation>
    <scope>NUCLEOTIDE SEQUENCE [LARGE SCALE GENOMIC DNA]</scope>
    <source>
        <strain evidence="4">kw1407 / UAMH 11150</strain>
    </source>
</reference>
<dbReference type="GeneID" id="25973873"/>
<keyword evidence="4" id="KW-1185">Reference proteome</keyword>
<evidence type="ECO:0000256" key="1">
    <source>
        <dbReference type="SAM" id="MobiDB-lite"/>
    </source>
</evidence>
<feature type="compositionally biased region" description="Low complexity" evidence="1">
    <location>
        <begin position="230"/>
        <end position="239"/>
    </location>
</feature>
<feature type="domain" description="WH2" evidence="2">
    <location>
        <begin position="2"/>
        <end position="19"/>
    </location>
</feature>
<dbReference type="GO" id="GO:0003779">
    <property type="term" value="F:actin binding"/>
    <property type="evidence" value="ECO:0007669"/>
    <property type="project" value="InterPro"/>
</dbReference>
<evidence type="ECO:0000313" key="4">
    <source>
        <dbReference type="Proteomes" id="UP000007796"/>
    </source>
</evidence>
<protein>
    <submittedName>
        <fullName evidence="3">Proline-actin-associated protein</fullName>
    </submittedName>
</protein>
<dbReference type="Pfam" id="PF02205">
    <property type="entry name" value="WH2"/>
    <property type="match status" value="1"/>
</dbReference>
<dbReference type="eggNOG" id="KOG4462">
    <property type="taxonomic scope" value="Eukaryota"/>
</dbReference>
<dbReference type="InterPro" id="IPR003124">
    <property type="entry name" value="WH2_dom"/>
</dbReference>
<dbReference type="EMBL" id="GL629765">
    <property type="protein sequence ID" value="EFX04111.1"/>
    <property type="molecule type" value="Genomic_DNA"/>
</dbReference>
<dbReference type="HOGENOM" id="CLU_049614_0_0_1"/>
<proteinExistence type="predicted"/>
<dbReference type="STRING" id="655863.F0XDB4"/>
<feature type="compositionally biased region" description="Gly residues" evidence="1">
    <location>
        <begin position="32"/>
        <end position="45"/>
    </location>
</feature>
<feature type="region of interest" description="Disordered" evidence="1">
    <location>
        <begin position="21"/>
        <end position="353"/>
    </location>
</feature>
<organism evidence="4">
    <name type="scientific">Grosmannia clavigera (strain kw1407 / UAMH 11150)</name>
    <name type="common">Blue stain fungus</name>
    <name type="synonym">Graphiocladiella clavigera</name>
    <dbReference type="NCBI Taxonomy" id="655863"/>
    <lineage>
        <taxon>Eukaryota</taxon>
        <taxon>Fungi</taxon>
        <taxon>Dikarya</taxon>
        <taxon>Ascomycota</taxon>
        <taxon>Pezizomycotina</taxon>
        <taxon>Sordariomycetes</taxon>
        <taxon>Sordariomycetidae</taxon>
        <taxon>Ophiostomatales</taxon>
        <taxon>Ophiostomataceae</taxon>
        <taxon>Leptographium</taxon>
    </lineage>
</organism>
<dbReference type="AlphaFoldDB" id="F0XDB4"/>
<dbReference type="OrthoDB" id="2430277at2759"/>
<evidence type="ECO:0000313" key="3">
    <source>
        <dbReference type="EMBL" id="EFX04111.1"/>
    </source>
</evidence>
<feature type="compositionally biased region" description="Pro residues" evidence="1">
    <location>
        <begin position="240"/>
        <end position="251"/>
    </location>
</feature>
<dbReference type="RefSeq" id="XP_014173593.1">
    <property type="nucleotide sequence ID" value="XM_014318118.1"/>
</dbReference>
<accession>F0XDB4</accession>
<feature type="compositionally biased region" description="Low complexity" evidence="1">
    <location>
        <begin position="269"/>
        <end position="295"/>
    </location>
</feature>
<dbReference type="PROSITE" id="PS51082">
    <property type="entry name" value="WH2"/>
    <property type="match status" value="1"/>
</dbReference>
<name>F0XDB4_GROCL</name>
<sequence>MPCNALLGDIHKGRALKKTVTNDRSAPIVGKVSGGAGPSPLGGGAPAVPRPPGPSSNGLNPPSMASRARSNSEHVGGADMSAPQLGGLFAGGMPKLRKTGGGVKTGAVSHLSDSEDNSRKSAPRPPTFSAPKPPASAAPPIPGRPSFPAPSIPPPPPVSAPPTPAPAPHPHSHSQPHHSGPTFHPSIVNLRKPSGRTDMLRPNSSASQIVLNKGPPPPIGKKPPPPPGSRKPSSSVSTPPVLPPSHPPPLPSSAAPAIPSAPAPPVPQAPTTTSSLLPPAPSTSTSVSLSPLISSKTANHLAAVPPPMRVSMLDPSAYTLSSNGSSGAPGPSPTRNGGGTVSPRAQSSGTGRYIVQDTRWRFISDDQLPKAREFQAGIKRYRAGRGSSVPLDLSSLT</sequence>
<feature type="compositionally biased region" description="Pro residues" evidence="1">
    <location>
        <begin position="259"/>
        <end position="268"/>
    </location>
</feature>
<dbReference type="Proteomes" id="UP000007796">
    <property type="component" value="Unassembled WGS sequence"/>
</dbReference>
<dbReference type="InParanoid" id="F0XDB4"/>